<dbReference type="AlphaFoldDB" id="A0AAD7E3W8"/>
<sequence>MFAAPTVLFLYFLSLASDAVAKPLSYRREDALSVRSAPPPGLQARDNGNVSFSNYNNIPDLQGFDDFYGSGNFNGRSNGQTIVIQETETKCEVVKIEIVQQKLVILQEIAKRIITEQICNVETQTIVLAQHNGALQVFRDDIQRKTVNKQVGYDQQIASKFNSILNQDGSLSSADGNFTGADVGKNVIVPSGNDWNSTTSPQRQPSIDAAIQAALNSTS</sequence>
<gene>
    <name evidence="2" type="ORF">GGX14DRAFT_418403</name>
</gene>
<comment type="caution">
    <text evidence="2">The sequence shown here is derived from an EMBL/GenBank/DDBJ whole genome shotgun (WGS) entry which is preliminary data.</text>
</comment>
<feature type="signal peptide" evidence="1">
    <location>
        <begin position="1"/>
        <end position="21"/>
    </location>
</feature>
<dbReference type="EMBL" id="JARJCW010000003">
    <property type="protein sequence ID" value="KAJ7227158.1"/>
    <property type="molecule type" value="Genomic_DNA"/>
</dbReference>
<dbReference type="Proteomes" id="UP001219525">
    <property type="component" value="Unassembled WGS sequence"/>
</dbReference>
<protein>
    <submittedName>
        <fullName evidence="2">Uncharacterized protein</fullName>
    </submittedName>
</protein>
<reference evidence="2" key="1">
    <citation type="submission" date="2023-03" db="EMBL/GenBank/DDBJ databases">
        <title>Massive genome expansion in bonnet fungi (Mycena s.s.) driven by repeated elements and novel gene families across ecological guilds.</title>
        <authorList>
            <consortium name="Lawrence Berkeley National Laboratory"/>
            <person name="Harder C.B."/>
            <person name="Miyauchi S."/>
            <person name="Viragh M."/>
            <person name="Kuo A."/>
            <person name="Thoen E."/>
            <person name="Andreopoulos B."/>
            <person name="Lu D."/>
            <person name="Skrede I."/>
            <person name="Drula E."/>
            <person name="Henrissat B."/>
            <person name="Morin E."/>
            <person name="Kohler A."/>
            <person name="Barry K."/>
            <person name="LaButti K."/>
            <person name="Morin E."/>
            <person name="Salamov A."/>
            <person name="Lipzen A."/>
            <person name="Mereny Z."/>
            <person name="Hegedus B."/>
            <person name="Baldrian P."/>
            <person name="Stursova M."/>
            <person name="Weitz H."/>
            <person name="Taylor A."/>
            <person name="Grigoriev I.V."/>
            <person name="Nagy L.G."/>
            <person name="Martin F."/>
            <person name="Kauserud H."/>
        </authorList>
    </citation>
    <scope>NUCLEOTIDE SEQUENCE</scope>
    <source>
        <strain evidence="2">9144</strain>
    </source>
</reference>
<proteinExistence type="predicted"/>
<organism evidence="2 3">
    <name type="scientific">Mycena pura</name>
    <dbReference type="NCBI Taxonomy" id="153505"/>
    <lineage>
        <taxon>Eukaryota</taxon>
        <taxon>Fungi</taxon>
        <taxon>Dikarya</taxon>
        <taxon>Basidiomycota</taxon>
        <taxon>Agaricomycotina</taxon>
        <taxon>Agaricomycetes</taxon>
        <taxon>Agaricomycetidae</taxon>
        <taxon>Agaricales</taxon>
        <taxon>Marasmiineae</taxon>
        <taxon>Mycenaceae</taxon>
        <taxon>Mycena</taxon>
    </lineage>
</organism>
<name>A0AAD7E3W8_9AGAR</name>
<keyword evidence="1" id="KW-0732">Signal</keyword>
<accession>A0AAD7E3W8</accession>
<evidence type="ECO:0000313" key="3">
    <source>
        <dbReference type="Proteomes" id="UP001219525"/>
    </source>
</evidence>
<keyword evidence="3" id="KW-1185">Reference proteome</keyword>
<evidence type="ECO:0000313" key="2">
    <source>
        <dbReference type="EMBL" id="KAJ7227158.1"/>
    </source>
</evidence>
<evidence type="ECO:0000256" key="1">
    <source>
        <dbReference type="SAM" id="SignalP"/>
    </source>
</evidence>
<feature type="chain" id="PRO_5042223644" evidence="1">
    <location>
        <begin position="22"/>
        <end position="219"/>
    </location>
</feature>